<reference evidence="1" key="1">
    <citation type="submission" date="2021-06" db="EMBL/GenBank/DDBJ databases">
        <authorList>
            <person name="Kallberg Y."/>
            <person name="Tangrot J."/>
            <person name="Rosling A."/>
        </authorList>
    </citation>
    <scope>NUCLEOTIDE SEQUENCE</scope>
    <source>
        <strain evidence="1">MA453B</strain>
    </source>
</reference>
<accession>A0A9N9JX69</accession>
<organism evidence="1 2">
    <name type="scientific">Dentiscutata erythropus</name>
    <dbReference type="NCBI Taxonomy" id="1348616"/>
    <lineage>
        <taxon>Eukaryota</taxon>
        <taxon>Fungi</taxon>
        <taxon>Fungi incertae sedis</taxon>
        <taxon>Mucoromycota</taxon>
        <taxon>Glomeromycotina</taxon>
        <taxon>Glomeromycetes</taxon>
        <taxon>Diversisporales</taxon>
        <taxon>Gigasporaceae</taxon>
        <taxon>Dentiscutata</taxon>
    </lineage>
</organism>
<evidence type="ECO:0000313" key="1">
    <source>
        <dbReference type="EMBL" id="CAG8800178.1"/>
    </source>
</evidence>
<comment type="caution">
    <text evidence="1">The sequence shown here is derived from an EMBL/GenBank/DDBJ whole genome shotgun (WGS) entry which is preliminary data.</text>
</comment>
<dbReference type="AlphaFoldDB" id="A0A9N9JX69"/>
<dbReference type="Proteomes" id="UP000789405">
    <property type="component" value="Unassembled WGS sequence"/>
</dbReference>
<keyword evidence="2" id="KW-1185">Reference proteome</keyword>
<protein>
    <submittedName>
        <fullName evidence="1">24495_t:CDS:1</fullName>
    </submittedName>
</protein>
<feature type="non-terminal residue" evidence="1">
    <location>
        <position position="1"/>
    </location>
</feature>
<proteinExistence type="predicted"/>
<name>A0A9N9JX69_9GLOM</name>
<sequence length="55" mass="6526">QQRDFLKLEKYGVLKHDNSIYDVVQIDDHIMKTYAVQIETPSTCICLHPWHTRTP</sequence>
<gene>
    <name evidence="1" type="ORF">DERYTH_LOCUS23215</name>
</gene>
<dbReference type="EMBL" id="CAJVPY010034589">
    <property type="protein sequence ID" value="CAG8800178.1"/>
    <property type="molecule type" value="Genomic_DNA"/>
</dbReference>
<evidence type="ECO:0000313" key="2">
    <source>
        <dbReference type="Proteomes" id="UP000789405"/>
    </source>
</evidence>